<dbReference type="InterPro" id="IPR004358">
    <property type="entry name" value="Sig_transdc_His_kin-like_C"/>
</dbReference>
<evidence type="ECO:0000313" key="14">
    <source>
        <dbReference type="EMBL" id="TRA87648.1"/>
    </source>
</evidence>
<dbReference type="InterPro" id="IPR017055">
    <property type="entry name" value="Sig_transdc_His_kinase_DctB"/>
</dbReference>
<keyword evidence="11 12" id="KW-0902">Two-component regulatory system</keyword>
<dbReference type="EMBL" id="SGNZ01000009">
    <property type="protein sequence ID" value="TRA87648.1"/>
    <property type="molecule type" value="Genomic_DNA"/>
</dbReference>
<dbReference type="Gene3D" id="3.30.450.20">
    <property type="entry name" value="PAS domain"/>
    <property type="match status" value="2"/>
</dbReference>
<evidence type="ECO:0000256" key="2">
    <source>
        <dbReference type="ARBA" id="ARBA00004651"/>
    </source>
</evidence>
<evidence type="ECO:0000256" key="5">
    <source>
        <dbReference type="ARBA" id="ARBA00022679"/>
    </source>
</evidence>
<dbReference type="Proteomes" id="UP000319481">
    <property type="component" value="Unassembled WGS sequence"/>
</dbReference>
<dbReference type="InterPro" id="IPR003594">
    <property type="entry name" value="HATPase_dom"/>
</dbReference>
<dbReference type="PRINTS" id="PR00344">
    <property type="entry name" value="BCTRLSENSOR"/>
</dbReference>
<reference evidence="14 15" key="1">
    <citation type="journal article" date="2019" name="Appl. Microbiol. Biotechnol.">
        <title>Differential efficiency of wild type rhizogenic strains for rol gene transformation of plants.</title>
        <authorList>
            <person name="Desmet S."/>
            <person name="De Keyser E."/>
            <person name="Van Vaerenbergh J."/>
            <person name="Baeyen S."/>
            <person name="Van Huylenbroeck J."/>
            <person name="Geelen D."/>
            <person name="Dhooghe E."/>
        </authorList>
    </citation>
    <scope>NUCLEOTIDE SEQUENCE [LARGE SCALE GENOMIC DNA]</scope>
    <source>
        <strain evidence="14 15">GBBC3283</strain>
    </source>
</reference>
<protein>
    <recommendedName>
        <fullName evidence="12">C4-dicarboxylate transport sensor protein</fullName>
        <ecNumber evidence="12">2.7.13.3</ecNumber>
    </recommendedName>
</protein>
<evidence type="ECO:0000256" key="9">
    <source>
        <dbReference type="ARBA" id="ARBA00022840"/>
    </source>
</evidence>
<evidence type="ECO:0000256" key="4">
    <source>
        <dbReference type="ARBA" id="ARBA00022553"/>
    </source>
</evidence>
<feature type="transmembrane region" description="Helical" evidence="12">
    <location>
        <begin position="47"/>
        <end position="69"/>
    </location>
</feature>
<dbReference type="GO" id="GO:0016301">
    <property type="term" value="F:kinase activity"/>
    <property type="evidence" value="ECO:0007669"/>
    <property type="project" value="UniProtKB-KW"/>
</dbReference>
<dbReference type="Pfam" id="PF02518">
    <property type="entry name" value="HATPase_c"/>
    <property type="match status" value="1"/>
</dbReference>
<dbReference type="SMART" id="SM00387">
    <property type="entry name" value="HATPase_c"/>
    <property type="match status" value="1"/>
</dbReference>
<dbReference type="InterPro" id="IPR029151">
    <property type="entry name" value="Sensor-like_sf"/>
</dbReference>
<feature type="domain" description="Histidine kinase" evidence="13">
    <location>
        <begin position="423"/>
        <end position="636"/>
    </location>
</feature>
<dbReference type="Gene3D" id="6.10.250.3020">
    <property type="match status" value="1"/>
</dbReference>
<evidence type="ECO:0000256" key="8">
    <source>
        <dbReference type="ARBA" id="ARBA00022777"/>
    </source>
</evidence>
<keyword evidence="8 12" id="KW-0418">Kinase</keyword>
<evidence type="ECO:0000256" key="12">
    <source>
        <dbReference type="PIRNR" id="PIRNR036431"/>
    </source>
</evidence>
<evidence type="ECO:0000259" key="13">
    <source>
        <dbReference type="PROSITE" id="PS50109"/>
    </source>
</evidence>
<dbReference type="PANTHER" id="PTHR43065">
    <property type="entry name" value="SENSOR HISTIDINE KINASE"/>
    <property type="match status" value="1"/>
</dbReference>
<keyword evidence="15" id="KW-1185">Reference proteome</keyword>
<sequence length="646" mass="69713">MHRTILAARHGFQIRKGRCNTYNPSLGRFRSKDTSGRQVDSAMARNIGRMTVLMLVVTCIAPFVAYHLASSSATGALEGQIQRSLFLTNRAIATEIERFRYLPLVMGEDARIRALAEREPSPAVLDAANRYLQTVVRQAGAAELYVLDARGIALAASNFATGESFVGHDYSFRPYFQDALRAGEGRYYAIGVTTRKPGYFLTSRIDVPGRPPIVAVVKADLLPLELTWEAAGVQTAIADRWGIVFLSGNPDWKYRPLAALSDEAVERLAKERTYEGADLAARQPILPPGVTPPTDNTDERAVHVEEGGQRLLAKFSRVEPDGWMVLAATSTGDAGKIAGFWALAALIAGLISTGALYFLHQRALIIRMRLRQGEILERKVAERTQDLAREIDMRKRTEDELRRAQEGLIHSEKMAALGRMSTAIVHEVSQPLAALEATLATAGVLAEKEAAAKVGDRLLDARALVKRMQRTVKHLKTFGRKGASDLEAVTIDAVIGNALDLAAPRAKALGVTPAFEARGPSPVVVAVAVKLEQVTLNLLLNALDAVEGIQNPSVTIQRTAHAGRVSVAVIDNGSGIAPEHRDRIAEPFFTTKLTGEGLGLGLSIATAIVREFGGEILFAETPGGGTMATISMPVGKRPAHPLEAAQ</sequence>
<gene>
    <name evidence="14" type="ORF">EXN23_17125</name>
</gene>
<proteinExistence type="predicted"/>
<accession>A0ABY3BLY6</accession>
<evidence type="ECO:0000256" key="7">
    <source>
        <dbReference type="ARBA" id="ARBA00022741"/>
    </source>
</evidence>
<dbReference type="PROSITE" id="PS50109">
    <property type="entry name" value="HIS_KIN"/>
    <property type="match status" value="1"/>
</dbReference>
<dbReference type="PANTHER" id="PTHR43065:SF10">
    <property type="entry name" value="PEROXIDE STRESS-ACTIVATED HISTIDINE KINASE MAK3"/>
    <property type="match status" value="1"/>
</dbReference>
<dbReference type="InterPro" id="IPR036890">
    <property type="entry name" value="HATPase_C_sf"/>
</dbReference>
<keyword evidence="3 12" id="KW-1003">Cell membrane</keyword>
<comment type="subcellular location">
    <subcellularLocation>
        <location evidence="12">Cell inner membrane</location>
    </subcellularLocation>
    <subcellularLocation>
        <location evidence="2">Cell membrane</location>
        <topology evidence="2">Multi-pass membrane protein</topology>
    </subcellularLocation>
</comment>
<keyword evidence="7 12" id="KW-0547">Nucleotide-binding</keyword>
<keyword evidence="9 12" id="KW-0067">ATP-binding</keyword>
<keyword evidence="4" id="KW-0597">Phosphoprotein</keyword>
<dbReference type="InterPro" id="IPR005467">
    <property type="entry name" value="His_kinase_dom"/>
</dbReference>
<dbReference type="Gene3D" id="1.10.287.130">
    <property type="match status" value="1"/>
</dbReference>
<evidence type="ECO:0000256" key="6">
    <source>
        <dbReference type="ARBA" id="ARBA00022692"/>
    </source>
</evidence>
<keyword evidence="12" id="KW-0472">Membrane</keyword>
<dbReference type="PIRSF" id="PIRSF036431">
    <property type="entry name" value="STHK_DctB"/>
    <property type="match status" value="1"/>
</dbReference>
<dbReference type="SUPFAM" id="SSF103190">
    <property type="entry name" value="Sensory domain-like"/>
    <property type="match status" value="1"/>
</dbReference>
<comment type="catalytic activity">
    <reaction evidence="1 12">
        <text>ATP + protein L-histidine = ADP + protein N-phospho-L-histidine.</text>
        <dbReference type="EC" id="2.7.13.3"/>
    </reaction>
</comment>
<dbReference type="EC" id="2.7.13.3" evidence="12"/>
<organism evidence="14 15">
    <name type="scientific">Agrobacterium salinitolerans</name>
    <dbReference type="NCBI Taxonomy" id="1183413"/>
    <lineage>
        <taxon>Bacteria</taxon>
        <taxon>Pseudomonadati</taxon>
        <taxon>Pseudomonadota</taxon>
        <taxon>Alphaproteobacteria</taxon>
        <taxon>Hyphomicrobiales</taxon>
        <taxon>Rhizobiaceae</taxon>
        <taxon>Rhizobium/Agrobacterium group</taxon>
        <taxon>Agrobacterium</taxon>
    </lineage>
</organism>
<evidence type="ECO:0000256" key="10">
    <source>
        <dbReference type="ARBA" id="ARBA00022989"/>
    </source>
</evidence>
<evidence type="ECO:0000256" key="1">
    <source>
        <dbReference type="ARBA" id="ARBA00000085"/>
    </source>
</evidence>
<feature type="transmembrane region" description="Helical" evidence="12">
    <location>
        <begin position="338"/>
        <end position="359"/>
    </location>
</feature>
<dbReference type="Gene3D" id="3.30.565.10">
    <property type="entry name" value="Histidine kinase-like ATPase, C-terminal domain"/>
    <property type="match status" value="1"/>
</dbReference>
<comment type="function">
    <text evidence="12">Member of the two-component regulatory system DctB/DctD involved in the transport of C4-dicarboxylates. DctB functions as a membrane-associated protein kinase that phosphorylates DctD in response to environmental signals.</text>
</comment>
<keyword evidence="5 12" id="KW-0808">Transferase</keyword>
<comment type="caution">
    <text evidence="14">The sequence shown here is derived from an EMBL/GenBank/DDBJ whole genome shotgun (WGS) entry which is preliminary data.</text>
</comment>
<evidence type="ECO:0000313" key="15">
    <source>
        <dbReference type="Proteomes" id="UP000319481"/>
    </source>
</evidence>
<evidence type="ECO:0000256" key="11">
    <source>
        <dbReference type="ARBA" id="ARBA00023012"/>
    </source>
</evidence>
<evidence type="ECO:0000256" key="3">
    <source>
        <dbReference type="ARBA" id="ARBA00022475"/>
    </source>
</evidence>
<keyword evidence="6 12" id="KW-0812">Transmembrane</keyword>
<name>A0ABY3BLY6_9HYPH</name>
<keyword evidence="10 12" id="KW-1133">Transmembrane helix</keyword>
<dbReference type="SUPFAM" id="SSF55874">
    <property type="entry name" value="ATPase domain of HSP90 chaperone/DNA topoisomerase II/histidine kinase"/>
    <property type="match status" value="1"/>
</dbReference>
<keyword evidence="12" id="KW-0997">Cell inner membrane</keyword>